<dbReference type="PANTHER" id="PTHR34223">
    <property type="entry name" value="OS11G0201299 PROTEIN"/>
    <property type="match status" value="1"/>
</dbReference>
<protein>
    <submittedName>
        <fullName evidence="2">F-box/FBD/LRR-repeat protein</fullName>
    </submittedName>
</protein>
<dbReference type="CDD" id="cd22160">
    <property type="entry name" value="F-box_AtFBL13-like"/>
    <property type="match status" value="1"/>
</dbReference>
<dbReference type="PANTHER" id="PTHR34223:SF51">
    <property type="entry name" value="OS06G0556300 PROTEIN"/>
    <property type="match status" value="1"/>
</dbReference>
<dbReference type="Pfam" id="PF00646">
    <property type="entry name" value="F-box"/>
    <property type="match status" value="1"/>
</dbReference>
<name>A0ABD1TQQ0_9LAMI</name>
<evidence type="ECO:0000313" key="2">
    <source>
        <dbReference type="EMBL" id="KAL2514943.1"/>
    </source>
</evidence>
<evidence type="ECO:0000259" key="1">
    <source>
        <dbReference type="PROSITE" id="PS50181"/>
    </source>
</evidence>
<dbReference type="InterPro" id="IPR001810">
    <property type="entry name" value="F-box_dom"/>
</dbReference>
<dbReference type="InterPro" id="IPR053197">
    <property type="entry name" value="F-box_SCFL_complex_component"/>
</dbReference>
<dbReference type="Proteomes" id="UP001604277">
    <property type="component" value="Unassembled WGS sequence"/>
</dbReference>
<comment type="caution">
    <text evidence="2">The sequence shown here is derived from an EMBL/GenBank/DDBJ whole genome shotgun (WGS) entry which is preliminary data.</text>
</comment>
<dbReference type="InterPro" id="IPR036047">
    <property type="entry name" value="F-box-like_dom_sf"/>
</dbReference>
<keyword evidence="3" id="KW-1185">Reference proteome</keyword>
<dbReference type="AlphaFoldDB" id="A0ABD1TQQ0"/>
<dbReference type="EMBL" id="JBFOLJ010000008">
    <property type="protein sequence ID" value="KAL2514943.1"/>
    <property type="molecule type" value="Genomic_DNA"/>
</dbReference>
<dbReference type="Gene3D" id="1.20.1280.50">
    <property type="match status" value="1"/>
</dbReference>
<gene>
    <name evidence="2" type="ORF">Fot_28914</name>
</gene>
<dbReference type="PROSITE" id="PS50181">
    <property type="entry name" value="FBOX"/>
    <property type="match status" value="1"/>
</dbReference>
<feature type="domain" description="F-box" evidence="1">
    <location>
        <begin position="15"/>
        <end position="63"/>
    </location>
</feature>
<sequence length="374" mass="42857">MKRTRLIRKIPGDDEDRLSALPDCVLCYILSFLDTKYAVQTCVLSKRYKNLWSSLPNLNFDKNSLKRLSSFTNFVDQVLTLRDNSVKVNDFKFSSRRAINSYFLGKVVNYAMSHGVQGLNLDIHYDGIFDFLESWHSSESLKTLELKSYVYFVQLRNPLSFPKLKILHLERVSFEHLSCPSVRDLTLIGCAPYKLDTWNINAPQLTKLTITSGCFELVAFKVVVSAPRLASFCYSGSRPLSLSMGEQSGLEVISIDIDRYGWWERKKEVEKKVALDLVNLLQLFHNAKSVTLSLGTIENSSIHSKYPKNLNTEVKWWRPGLEVYNKRYHLRPNAPGDVSVLCLFLTIAIFNTKTNFIYFFNVRLVQCIVGACGE</sequence>
<organism evidence="2 3">
    <name type="scientific">Forsythia ovata</name>
    <dbReference type="NCBI Taxonomy" id="205694"/>
    <lineage>
        <taxon>Eukaryota</taxon>
        <taxon>Viridiplantae</taxon>
        <taxon>Streptophyta</taxon>
        <taxon>Embryophyta</taxon>
        <taxon>Tracheophyta</taxon>
        <taxon>Spermatophyta</taxon>
        <taxon>Magnoliopsida</taxon>
        <taxon>eudicotyledons</taxon>
        <taxon>Gunneridae</taxon>
        <taxon>Pentapetalae</taxon>
        <taxon>asterids</taxon>
        <taxon>lamiids</taxon>
        <taxon>Lamiales</taxon>
        <taxon>Oleaceae</taxon>
        <taxon>Forsythieae</taxon>
        <taxon>Forsythia</taxon>
    </lineage>
</organism>
<accession>A0ABD1TQQ0</accession>
<dbReference type="InterPro" id="IPR053781">
    <property type="entry name" value="F-box_AtFBL13-like"/>
</dbReference>
<evidence type="ECO:0000313" key="3">
    <source>
        <dbReference type="Proteomes" id="UP001604277"/>
    </source>
</evidence>
<proteinExistence type="predicted"/>
<dbReference type="SUPFAM" id="SSF81383">
    <property type="entry name" value="F-box domain"/>
    <property type="match status" value="1"/>
</dbReference>
<reference evidence="3" key="1">
    <citation type="submission" date="2024-07" db="EMBL/GenBank/DDBJ databases">
        <title>Two chromosome-level genome assemblies of Korean endemic species Abeliophyllum distichum and Forsythia ovata (Oleaceae).</title>
        <authorList>
            <person name="Jang H."/>
        </authorList>
    </citation>
    <scope>NUCLEOTIDE SEQUENCE [LARGE SCALE GENOMIC DNA]</scope>
</reference>